<proteinExistence type="predicted"/>
<evidence type="ECO:0000313" key="2">
    <source>
        <dbReference type="Proteomes" id="UP000190121"/>
    </source>
</evidence>
<dbReference type="RefSeq" id="WP_143742539.1">
    <property type="nucleotide sequence ID" value="NZ_FUXE01000001.1"/>
</dbReference>
<dbReference type="OrthoDB" id="1121857at2"/>
<name>A0A1T4KRD0_9PORP</name>
<keyword evidence="2" id="KW-1185">Reference proteome</keyword>
<dbReference type="AlphaFoldDB" id="A0A1T4KRD0"/>
<accession>A0A1T4KRD0</accession>
<reference evidence="2" key="1">
    <citation type="submission" date="2017-02" db="EMBL/GenBank/DDBJ databases">
        <authorList>
            <person name="Varghese N."/>
            <person name="Submissions S."/>
        </authorList>
    </citation>
    <scope>NUCLEOTIDE SEQUENCE [LARGE SCALE GENOMIC DNA]</scope>
    <source>
        <strain evidence="2">ATCC 51356</strain>
    </source>
</reference>
<dbReference type="EMBL" id="FUXE01000001">
    <property type="protein sequence ID" value="SJZ44975.1"/>
    <property type="molecule type" value="Genomic_DNA"/>
</dbReference>
<gene>
    <name evidence="1" type="ORF">SAMN02745171_00160</name>
</gene>
<organism evidence="1 2">
    <name type="scientific">Porphyromonas circumdentaria</name>
    <dbReference type="NCBI Taxonomy" id="29524"/>
    <lineage>
        <taxon>Bacteria</taxon>
        <taxon>Pseudomonadati</taxon>
        <taxon>Bacteroidota</taxon>
        <taxon>Bacteroidia</taxon>
        <taxon>Bacteroidales</taxon>
        <taxon>Porphyromonadaceae</taxon>
        <taxon>Porphyromonas</taxon>
    </lineage>
</organism>
<evidence type="ECO:0000313" key="1">
    <source>
        <dbReference type="EMBL" id="SJZ44975.1"/>
    </source>
</evidence>
<dbReference type="STRING" id="29524.SAMN02745171_00160"/>
<sequence>MASKRNLKKGIKEITTYLVDDILLLYNILGEDSFSEIESLLCRTVALSVETVTKVSHAIGTKNSTSVKEYYKNLQEKFNDEVEEIEESIEKLLEKNIN</sequence>
<protein>
    <submittedName>
        <fullName evidence="1">Uncharacterized protein</fullName>
    </submittedName>
</protein>
<dbReference type="Proteomes" id="UP000190121">
    <property type="component" value="Unassembled WGS sequence"/>
</dbReference>